<evidence type="ECO:0000313" key="2">
    <source>
        <dbReference type="EMBL" id="MDH6281151.1"/>
    </source>
</evidence>
<dbReference type="EMBL" id="JARXVC010000005">
    <property type="protein sequence ID" value="MDH6281151.1"/>
    <property type="molecule type" value="Genomic_DNA"/>
</dbReference>
<reference evidence="2 3" key="1">
    <citation type="submission" date="2023-04" db="EMBL/GenBank/DDBJ databases">
        <title>Forest soil microbial communities from Buena Vista Peninsula, Colon Province, Panama.</title>
        <authorList>
            <person name="Bouskill N."/>
        </authorList>
    </citation>
    <scope>NUCLEOTIDE SEQUENCE [LARGE SCALE GENOMIC DNA]</scope>
    <source>
        <strain evidence="2 3">CFH S0262</strain>
    </source>
</reference>
<dbReference type="InterPro" id="IPR006311">
    <property type="entry name" value="TAT_signal"/>
</dbReference>
<evidence type="ECO:0000256" key="1">
    <source>
        <dbReference type="SAM" id="SignalP"/>
    </source>
</evidence>
<keyword evidence="3" id="KW-1185">Reference proteome</keyword>
<name>A0ABT6MBI2_9NOCA</name>
<organism evidence="2 3">
    <name type="scientific">Prescottella agglutinans</name>
    <dbReference type="NCBI Taxonomy" id="1644129"/>
    <lineage>
        <taxon>Bacteria</taxon>
        <taxon>Bacillati</taxon>
        <taxon>Actinomycetota</taxon>
        <taxon>Actinomycetes</taxon>
        <taxon>Mycobacteriales</taxon>
        <taxon>Nocardiaceae</taxon>
        <taxon>Prescottella</taxon>
    </lineage>
</organism>
<proteinExistence type="predicted"/>
<comment type="caution">
    <text evidence="2">The sequence shown here is derived from an EMBL/GenBank/DDBJ whole genome shotgun (WGS) entry which is preliminary data.</text>
</comment>
<keyword evidence="1" id="KW-0732">Signal</keyword>
<protein>
    <recommendedName>
        <fullName evidence="4">Secreted protein</fullName>
    </recommendedName>
</protein>
<dbReference type="Proteomes" id="UP001160334">
    <property type="component" value="Unassembled WGS sequence"/>
</dbReference>
<feature type="signal peptide" evidence="1">
    <location>
        <begin position="1"/>
        <end position="36"/>
    </location>
</feature>
<gene>
    <name evidence="2" type="ORF">M2280_002371</name>
</gene>
<evidence type="ECO:0000313" key="3">
    <source>
        <dbReference type="Proteomes" id="UP001160334"/>
    </source>
</evidence>
<dbReference type="PROSITE" id="PS51318">
    <property type="entry name" value="TAT"/>
    <property type="match status" value="1"/>
</dbReference>
<accession>A0ABT6MBI2</accession>
<sequence length="216" mass="21989">MSRRSERGPARRMLVRLSAAVAATAAGAVVFSGVAAADPAPAAPPTLQGLLGELTKNAPQASDLLGGLLGTPGVTEIIEGATGHEVGVTTAKDFLFPAPTFGCGVAGNPMSVTVASAQAGPNFPIPPWIERGKLRFQALPAHLEIPTESDLQVAWFNTTTLKGGVVPLDDTVMNVPVLAKTVDTGEGNVLAALFGQVKYQSGTTCTALGTVGQFTA</sequence>
<dbReference type="RefSeq" id="WP_280760484.1">
    <property type="nucleotide sequence ID" value="NZ_JARXVC010000005.1"/>
</dbReference>
<evidence type="ECO:0008006" key="4">
    <source>
        <dbReference type="Google" id="ProtNLM"/>
    </source>
</evidence>
<feature type="chain" id="PRO_5046587210" description="Secreted protein" evidence="1">
    <location>
        <begin position="37"/>
        <end position="216"/>
    </location>
</feature>